<gene>
    <name evidence="2" type="ORF">EVJ58_g8251</name>
</gene>
<feature type="region of interest" description="Disordered" evidence="1">
    <location>
        <begin position="130"/>
        <end position="153"/>
    </location>
</feature>
<proteinExistence type="predicted"/>
<organism evidence="2 3">
    <name type="scientific">Rhodofomes roseus</name>
    <dbReference type="NCBI Taxonomy" id="34475"/>
    <lineage>
        <taxon>Eukaryota</taxon>
        <taxon>Fungi</taxon>
        <taxon>Dikarya</taxon>
        <taxon>Basidiomycota</taxon>
        <taxon>Agaricomycotina</taxon>
        <taxon>Agaricomycetes</taxon>
        <taxon>Polyporales</taxon>
        <taxon>Rhodofomes</taxon>
    </lineage>
</organism>
<feature type="compositionally biased region" description="Basic and acidic residues" evidence="1">
    <location>
        <begin position="1"/>
        <end position="10"/>
    </location>
</feature>
<comment type="caution">
    <text evidence="2">The sequence shown here is derived from an EMBL/GenBank/DDBJ whole genome shotgun (WGS) entry which is preliminary data.</text>
</comment>
<dbReference type="EMBL" id="SEKV01000591">
    <property type="protein sequence ID" value="TFY55432.1"/>
    <property type="molecule type" value="Genomic_DNA"/>
</dbReference>
<feature type="region of interest" description="Disordered" evidence="1">
    <location>
        <begin position="1"/>
        <end position="25"/>
    </location>
</feature>
<dbReference type="STRING" id="34475.A0A4Y9Y063"/>
<evidence type="ECO:0000256" key="1">
    <source>
        <dbReference type="SAM" id="MobiDB-lite"/>
    </source>
</evidence>
<dbReference type="Proteomes" id="UP000298390">
    <property type="component" value="Unassembled WGS sequence"/>
</dbReference>
<name>A0A4Y9Y063_9APHY</name>
<accession>A0A4Y9Y063</accession>
<protein>
    <submittedName>
        <fullName evidence="2">Uncharacterized protein</fullName>
    </submittedName>
</protein>
<reference evidence="2 3" key="1">
    <citation type="submission" date="2019-01" db="EMBL/GenBank/DDBJ databases">
        <title>Genome sequencing of the rare red list fungi Fomitopsis rosea.</title>
        <authorList>
            <person name="Buettner E."/>
            <person name="Kellner H."/>
        </authorList>
    </citation>
    <scope>NUCLEOTIDE SEQUENCE [LARGE SCALE GENOMIC DNA]</scope>
    <source>
        <strain evidence="2 3">DSM 105464</strain>
    </source>
</reference>
<evidence type="ECO:0000313" key="3">
    <source>
        <dbReference type="Proteomes" id="UP000298390"/>
    </source>
</evidence>
<evidence type="ECO:0000313" key="2">
    <source>
        <dbReference type="EMBL" id="TFY55432.1"/>
    </source>
</evidence>
<sequence length="388" mass="43356">MNTGNKRELHSASPNSSEGGALKRRRLASSACPVATEDVCSERISQKPLRKMLDFSQSPMDDTEGIFTEIAHSLLNDHRLSVRTEDSTTEYDFMEVEFYLYRPGCHEDPFTHRSHEQQQAGQWYFHRAPRRSGTEQPLKAQGSGYRGGTRKGLDLTIGVSPETTSTENSQTTHTRGGILLRTLRRVSDKKIISGPSLLVDEILRASRAKSITELVTARLHGDISAFSAPIGGATDSVPHLRLVHVQSSTGRSKLRVFRSPRIGLDLSNPEIPREDPRQHPRVQFVAKPYRYFVHPHLLTANGRGQTFLGVYRQCADRNHLDSHDDFIEEIVRLTGLKPQTTKNYLAEYRGGLERGQLKIFLGTAGKGASATPTTFLRMMGTLAKLEPQ</sequence>
<dbReference type="AlphaFoldDB" id="A0A4Y9Y063"/>